<reference evidence="4 5" key="1">
    <citation type="submission" date="2016-10" db="EMBL/GenBank/DDBJ databases">
        <authorList>
            <person name="de Groot N.N."/>
        </authorList>
    </citation>
    <scope>NUCLEOTIDE SEQUENCE [LARGE SCALE GENOMIC DNA]</scope>
    <source>
        <strain evidence="4 5">DSM 2784</strain>
    </source>
</reference>
<dbReference type="InterPro" id="IPR052756">
    <property type="entry name" value="Alkyne_AA_exporter"/>
</dbReference>
<dbReference type="STRING" id="1120920.SAMN03080599_00232"/>
<feature type="transmembrane region" description="Helical" evidence="2">
    <location>
        <begin position="145"/>
        <end position="164"/>
    </location>
</feature>
<accession>A0A1G5RQW0</accession>
<feature type="transmembrane region" description="Helical" evidence="2">
    <location>
        <begin position="37"/>
        <end position="55"/>
    </location>
</feature>
<feature type="domain" description="EamA" evidence="3">
    <location>
        <begin position="6"/>
        <end position="137"/>
    </location>
</feature>
<dbReference type="EMBL" id="FMWL01000001">
    <property type="protein sequence ID" value="SCZ76424.1"/>
    <property type="molecule type" value="Genomic_DNA"/>
</dbReference>
<gene>
    <name evidence="4" type="ORF">SAMN03080599_00232</name>
</gene>
<organism evidence="4 5">
    <name type="scientific">Acidaminobacter hydrogenoformans DSM 2784</name>
    <dbReference type="NCBI Taxonomy" id="1120920"/>
    <lineage>
        <taxon>Bacteria</taxon>
        <taxon>Bacillati</taxon>
        <taxon>Bacillota</taxon>
        <taxon>Clostridia</taxon>
        <taxon>Peptostreptococcales</taxon>
        <taxon>Acidaminobacteraceae</taxon>
        <taxon>Acidaminobacter</taxon>
    </lineage>
</organism>
<feature type="transmembrane region" description="Helical" evidence="2">
    <location>
        <begin position="7"/>
        <end position="31"/>
    </location>
</feature>
<evidence type="ECO:0000256" key="1">
    <source>
        <dbReference type="ARBA" id="ARBA00007362"/>
    </source>
</evidence>
<evidence type="ECO:0000256" key="2">
    <source>
        <dbReference type="SAM" id="Phobius"/>
    </source>
</evidence>
<feature type="transmembrane region" description="Helical" evidence="2">
    <location>
        <begin position="93"/>
        <end position="114"/>
    </location>
</feature>
<dbReference type="PANTHER" id="PTHR12715:SF4">
    <property type="entry name" value="EAMA DOMAIN-CONTAINING PROTEIN"/>
    <property type="match status" value="1"/>
</dbReference>
<feature type="transmembrane region" description="Helical" evidence="2">
    <location>
        <begin position="67"/>
        <end position="87"/>
    </location>
</feature>
<keyword evidence="2" id="KW-1133">Transmembrane helix</keyword>
<feature type="transmembrane region" description="Helical" evidence="2">
    <location>
        <begin position="206"/>
        <end position="228"/>
    </location>
</feature>
<evidence type="ECO:0000259" key="3">
    <source>
        <dbReference type="Pfam" id="PF00892"/>
    </source>
</evidence>
<evidence type="ECO:0000313" key="5">
    <source>
        <dbReference type="Proteomes" id="UP000199208"/>
    </source>
</evidence>
<sequence>MFRRSYHLYAMITILCWAMAFVYTKLAIAWFSPLSLGFLRFLVASFFLIFVNLFLKIKPPKLKDLPWFALSGAVGFYFHMLFFNIGTGYVTSATSSVIISTIPIITALMAVVIYREWLRPYQWAAVAIEFSGILFLTLMEGSLSANTGVLWLLATALVVSLYNLIQRKLTQHYSALQVSSYSIFIGTAMLALSAPEALVEVQTAPLSQLFNLFMLGVFSSTIAYVSWTKAFSLAEKTSQVSNYMFATPLATTALAFMISGEIPGWSTVLGGVIIISGLALFNKDMIFSVKYE</sequence>
<dbReference type="AlphaFoldDB" id="A0A1G5RQW0"/>
<feature type="transmembrane region" description="Helical" evidence="2">
    <location>
        <begin position="121"/>
        <end position="139"/>
    </location>
</feature>
<dbReference type="PANTHER" id="PTHR12715">
    <property type="entry name" value="TRANSPORTER, DRUG/METABOLITE EXPORTER FAMILY"/>
    <property type="match status" value="1"/>
</dbReference>
<dbReference type="SUPFAM" id="SSF103481">
    <property type="entry name" value="Multidrug resistance efflux transporter EmrE"/>
    <property type="match status" value="2"/>
</dbReference>
<evidence type="ECO:0000313" key="4">
    <source>
        <dbReference type="EMBL" id="SCZ76424.1"/>
    </source>
</evidence>
<comment type="similarity">
    <text evidence="1">Belongs to the EamA transporter family.</text>
</comment>
<dbReference type="InterPro" id="IPR000620">
    <property type="entry name" value="EamA_dom"/>
</dbReference>
<feature type="transmembrane region" description="Helical" evidence="2">
    <location>
        <begin position="264"/>
        <end position="281"/>
    </location>
</feature>
<name>A0A1G5RQW0_9FIRM</name>
<keyword evidence="2" id="KW-0812">Transmembrane</keyword>
<feature type="transmembrane region" description="Helical" evidence="2">
    <location>
        <begin position="176"/>
        <end position="194"/>
    </location>
</feature>
<dbReference type="GO" id="GO:0016020">
    <property type="term" value="C:membrane"/>
    <property type="evidence" value="ECO:0007669"/>
    <property type="project" value="InterPro"/>
</dbReference>
<dbReference type="RefSeq" id="WP_207646387.1">
    <property type="nucleotide sequence ID" value="NZ_FMWL01000001.1"/>
</dbReference>
<dbReference type="Proteomes" id="UP000199208">
    <property type="component" value="Unassembled WGS sequence"/>
</dbReference>
<dbReference type="Pfam" id="PF00892">
    <property type="entry name" value="EamA"/>
    <property type="match status" value="2"/>
</dbReference>
<feature type="transmembrane region" description="Helical" evidence="2">
    <location>
        <begin position="240"/>
        <end position="258"/>
    </location>
</feature>
<keyword evidence="2" id="KW-0472">Membrane</keyword>
<feature type="domain" description="EamA" evidence="3">
    <location>
        <begin position="147"/>
        <end position="281"/>
    </location>
</feature>
<protein>
    <submittedName>
        <fullName evidence="4">EamA domain-containing membrane protein RarD</fullName>
    </submittedName>
</protein>
<dbReference type="InterPro" id="IPR037185">
    <property type="entry name" value="EmrE-like"/>
</dbReference>
<keyword evidence="5" id="KW-1185">Reference proteome</keyword>
<proteinExistence type="inferred from homology"/>